<dbReference type="InterPro" id="IPR018062">
    <property type="entry name" value="HTH_AraC-typ_CS"/>
</dbReference>
<evidence type="ECO:0000313" key="5">
    <source>
        <dbReference type="EMBL" id="RJE84167.1"/>
    </source>
</evidence>
<evidence type="ECO:0000259" key="4">
    <source>
        <dbReference type="PROSITE" id="PS01124"/>
    </source>
</evidence>
<keyword evidence="2" id="KW-0238">DNA-binding</keyword>
<dbReference type="InterPro" id="IPR053142">
    <property type="entry name" value="PchR_regulatory_protein"/>
</dbReference>
<dbReference type="PROSITE" id="PS01124">
    <property type="entry name" value="HTH_ARAC_FAMILY_2"/>
    <property type="match status" value="1"/>
</dbReference>
<accession>A0A418STG4</accession>
<dbReference type="GO" id="GO:0003700">
    <property type="term" value="F:DNA-binding transcription factor activity"/>
    <property type="evidence" value="ECO:0007669"/>
    <property type="project" value="InterPro"/>
</dbReference>
<name>A0A418STG4_9RHOB</name>
<dbReference type="InterPro" id="IPR018060">
    <property type="entry name" value="HTH_AraC"/>
</dbReference>
<feature type="domain" description="HTH araC/xylS-type" evidence="4">
    <location>
        <begin position="236"/>
        <end position="334"/>
    </location>
</feature>
<reference evidence="6" key="1">
    <citation type="submission" date="2018-09" db="EMBL/GenBank/DDBJ databases">
        <title>Acidovorax cavernicola nov. sp. isolated from Gruta de las Maravillas (Aracena, Spain).</title>
        <authorList>
            <person name="Jurado V."/>
            <person name="Gutierrez-Patricio S."/>
            <person name="Gonzalez-Pimentel J.L."/>
            <person name="Miller A.Z."/>
            <person name="Laiz L."/>
            <person name="Saiz-Jimenez C."/>
        </authorList>
    </citation>
    <scope>NUCLEOTIDE SEQUENCE [LARGE SCALE GENOMIC DNA]</scope>
    <source>
        <strain evidence="6">1011MAR3C25</strain>
    </source>
</reference>
<dbReference type="EMBL" id="QZCG01000009">
    <property type="protein sequence ID" value="RJE84167.1"/>
    <property type="molecule type" value="Genomic_DNA"/>
</dbReference>
<dbReference type="InterPro" id="IPR009057">
    <property type="entry name" value="Homeodomain-like_sf"/>
</dbReference>
<comment type="caution">
    <text evidence="5">The sequence shown here is derived from an EMBL/GenBank/DDBJ whole genome shotgun (WGS) entry which is preliminary data.</text>
</comment>
<evidence type="ECO:0000256" key="2">
    <source>
        <dbReference type="ARBA" id="ARBA00023125"/>
    </source>
</evidence>
<evidence type="ECO:0000256" key="3">
    <source>
        <dbReference type="ARBA" id="ARBA00023163"/>
    </source>
</evidence>
<sequence>MYEHGSVNSLSAPAEQVTVSDLCASREIRLDIPSDVDDDTALMSGRFLKRKLGNGLTLHGGDFIEERAFDVHSSIEEGLSCIFFLNGTVDTCIGDRRFGFQALDSQPIHAVTMMNARAETFSRRTLSRQKVTHLVIDASREWLEIHGHDTARDKGATQTLFAENLIDHRWLVPQQLLELVRAVMAASIDKTPLQRLYTEALTIQIVAESICCATKREASITEGLNGSSKRRAAALRRAKEFIAVEACNDISVARIAKEAAISVSGLQSLFRQDEGCGVFEYVRRIRLERARDGLMRGEFGISEAAMIAGYSHPANFTTAFRKHFAVTPSLLVGK</sequence>
<dbReference type="Gene3D" id="1.10.10.60">
    <property type="entry name" value="Homeodomain-like"/>
    <property type="match status" value="1"/>
</dbReference>
<gene>
    <name evidence="5" type="ORF">D3P04_14265</name>
</gene>
<dbReference type="OrthoDB" id="9805730at2"/>
<dbReference type="PANTHER" id="PTHR47893">
    <property type="entry name" value="REGULATORY PROTEIN PCHR"/>
    <property type="match status" value="1"/>
</dbReference>
<dbReference type="Proteomes" id="UP000284202">
    <property type="component" value="Unassembled WGS sequence"/>
</dbReference>
<evidence type="ECO:0000256" key="1">
    <source>
        <dbReference type="ARBA" id="ARBA00023015"/>
    </source>
</evidence>
<evidence type="ECO:0000313" key="6">
    <source>
        <dbReference type="Proteomes" id="UP000284202"/>
    </source>
</evidence>
<dbReference type="PROSITE" id="PS00041">
    <property type="entry name" value="HTH_ARAC_FAMILY_1"/>
    <property type="match status" value="1"/>
</dbReference>
<proteinExistence type="predicted"/>
<organism evidence="5 6">
    <name type="scientific">Paracoccus onubensis</name>
    <dbReference type="NCBI Taxonomy" id="1675788"/>
    <lineage>
        <taxon>Bacteria</taxon>
        <taxon>Pseudomonadati</taxon>
        <taxon>Pseudomonadota</taxon>
        <taxon>Alphaproteobacteria</taxon>
        <taxon>Rhodobacterales</taxon>
        <taxon>Paracoccaceae</taxon>
        <taxon>Paracoccus</taxon>
    </lineage>
</organism>
<dbReference type="Pfam" id="PF12833">
    <property type="entry name" value="HTH_18"/>
    <property type="match status" value="1"/>
</dbReference>
<dbReference type="SMART" id="SM00342">
    <property type="entry name" value="HTH_ARAC"/>
    <property type="match status" value="1"/>
</dbReference>
<protein>
    <submittedName>
        <fullName evidence="5">AraC family transcriptional regulator</fullName>
    </submittedName>
</protein>
<keyword evidence="6" id="KW-1185">Reference proteome</keyword>
<keyword evidence="3" id="KW-0804">Transcription</keyword>
<dbReference type="PANTHER" id="PTHR47893:SF1">
    <property type="entry name" value="REGULATORY PROTEIN PCHR"/>
    <property type="match status" value="1"/>
</dbReference>
<keyword evidence="1" id="KW-0805">Transcription regulation</keyword>
<dbReference type="GO" id="GO:0043565">
    <property type="term" value="F:sequence-specific DNA binding"/>
    <property type="evidence" value="ECO:0007669"/>
    <property type="project" value="InterPro"/>
</dbReference>
<dbReference type="SUPFAM" id="SSF46689">
    <property type="entry name" value="Homeodomain-like"/>
    <property type="match status" value="2"/>
</dbReference>
<dbReference type="AlphaFoldDB" id="A0A418STG4"/>